<proteinExistence type="predicted"/>
<dbReference type="AlphaFoldDB" id="A0A1Y1YRT6"/>
<keyword evidence="3" id="KW-1185">Reference proteome</keyword>
<dbReference type="Proteomes" id="UP000193498">
    <property type="component" value="Unassembled WGS sequence"/>
</dbReference>
<feature type="compositionally biased region" description="Basic and acidic residues" evidence="1">
    <location>
        <begin position="179"/>
        <end position="196"/>
    </location>
</feature>
<protein>
    <submittedName>
        <fullName evidence="2">Uncharacterized protein</fullName>
    </submittedName>
</protein>
<evidence type="ECO:0000256" key="1">
    <source>
        <dbReference type="SAM" id="MobiDB-lite"/>
    </source>
</evidence>
<accession>A0A1Y1YRT6</accession>
<dbReference type="InterPro" id="IPR044688">
    <property type="entry name" value="SCI-1-like"/>
</dbReference>
<gene>
    <name evidence="2" type="ORF">K493DRAFT_335248</name>
</gene>
<evidence type="ECO:0000313" key="3">
    <source>
        <dbReference type="Proteomes" id="UP000193498"/>
    </source>
</evidence>
<dbReference type="EMBL" id="MCFE01000079">
    <property type="protein sequence ID" value="ORY00679.1"/>
    <property type="molecule type" value="Genomic_DNA"/>
</dbReference>
<reference evidence="2 3" key="1">
    <citation type="submission" date="2016-07" db="EMBL/GenBank/DDBJ databases">
        <title>Pervasive Adenine N6-methylation of Active Genes in Fungi.</title>
        <authorList>
            <consortium name="DOE Joint Genome Institute"/>
            <person name="Mondo S.J."/>
            <person name="Dannebaum R.O."/>
            <person name="Kuo R.C."/>
            <person name="Labutti K."/>
            <person name="Haridas S."/>
            <person name="Kuo A."/>
            <person name="Salamov A."/>
            <person name="Ahrendt S.R."/>
            <person name="Lipzen A."/>
            <person name="Sullivan W."/>
            <person name="Andreopoulos W.B."/>
            <person name="Clum A."/>
            <person name="Lindquist E."/>
            <person name="Daum C."/>
            <person name="Ramamoorthy G.K."/>
            <person name="Gryganskyi A."/>
            <person name="Culley D."/>
            <person name="Magnuson J.K."/>
            <person name="James T.Y."/>
            <person name="O'Malley M.A."/>
            <person name="Stajich J.E."/>
            <person name="Spatafora J.W."/>
            <person name="Visel A."/>
            <person name="Grigoriev I.V."/>
        </authorList>
    </citation>
    <scope>NUCLEOTIDE SEQUENCE [LARGE SCALE GENOMIC DNA]</scope>
    <source>
        <strain evidence="2 3">CBS 931.73</strain>
    </source>
</reference>
<feature type="region of interest" description="Disordered" evidence="1">
    <location>
        <begin position="77"/>
        <end position="110"/>
    </location>
</feature>
<feature type="compositionally biased region" description="Basic and acidic residues" evidence="1">
    <location>
        <begin position="126"/>
        <end position="154"/>
    </location>
</feature>
<comment type="caution">
    <text evidence="2">The sequence shown here is derived from an EMBL/GenBank/DDBJ whole genome shotgun (WGS) entry which is preliminary data.</text>
</comment>
<dbReference type="InParanoid" id="A0A1Y1YRT6"/>
<dbReference type="STRING" id="1314790.A0A1Y1YRT6"/>
<feature type="region of interest" description="Disordered" evidence="1">
    <location>
        <begin position="122"/>
        <end position="206"/>
    </location>
</feature>
<dbReference type="PANTHER" id="PTHR34117">
    <property type="entry name" value="STYLE CELL-CYCLE INHIBITOR 1"/>
    <property type="match status" value="1"/>
</dbReference>
<evidence type="ECO:0000313" key="2">
    <source>
        <dbReference type="EMBL" id="ORY00679.1"/>
    </source>
</evidence>
<dbReference type="PANTHER" id="PTHR34117:SF1">
    <property type="entry name" value="STYLE CELL-CYCLE INHIBITOR 1"/>
    <property type="match status" value="1"/>
</dbReference>
<dbReference type="OrthoDB" id="2139939at2759"/>
<sequence>MSSDKSRTYFKKFVKDWNKGKLSKKYYDGIRPSQVASSNGTRYKWSFAKKMDQYELDTIRDSIDTATNVKFPTEVAHRAGLENGKDSMKREKRVIGPSMPSNSYDEDMDEEDRIRYERALRKKDQKHFSKSRDADLEELVPKETGREAMLEKRRANNAFHRRERSPDVELPDSELMGGDDFHSRLAAEKRRHENRNARQQQIRAEKAALNQEKLMAYQAKENATIEMFRKMAEQNQLMQHRPPQ</sequence>
<feature type="compositionally biased region" description="Basic and acidic residues" evidence="1">
    <location>
        <begin position="77"/>
        <end position="89"/>
    </location>
</feature>
<name>A0A1Y1YRT6_9FUNG</name>
<organism evidence="2 3">
    <name type="scientific">Basidiobolus meristosporus CBS 931.73</name>
    <dbReference type="NCBI Taxonomy" id="1314790"/>
    <lineage>
        <taxon>Eukaryota</taxon>
        <taxon>Fungi</taxon>
        <taxon>Fungi incertae sedis</taxon>
        <taxon>Zoopagomycota</taxon>
        <taxon>Entomophthoromycotina</taxon>
        <taxon>Basidiobolomycetes</taxon>
        <taxon>Basidiobolales</taxon>
        <taxon>Basidiobolaceae</taxon>
        <taxon>Basidiobolus</taxon>
    </lineage>
</organism>